<keyword evidence="1" id="KW-0175">Coiled coil</keyword>
<feature type="region of interest" description="Disordered" evidence="2">
    <location>
        <begin position="167"/>
        <end position="254"/>
    </location>
</feature>
<proteinExistence type="predicted"/>
<organism evidence="4 5">
    <name type="scientific">Phialophora macrospora</name>
    <dbReference type="NCBI Taxonomy" id="1851006"/>
    <lineage>
        <taxon>Eukaryota</taxon>
        <taxon>Fungi</taxon>
        <taxon>Dikarya</taxon>
        <taxon>Ascomycota</taxon>
        <taxon>Pezizomycotina</taxon>
        <taxon>Eurotiomycetes</taxon>
        <taxon>Chaetothyriomycetidae</taxon>
        <taxon>Chaetothyriales</taxon>
        <taxon>Herpotrichiellaceae</taxon>
        <taxon>Phialophora</taxon>
    </lineage>
</organism>
<reference evidence="4 5" key="1">
    <citation type="submission" date="2015-01" db="EMBL/GenBank/DDBJ databases">
        <title>The Genome Sequence of Capronia semiimmersa CBS27337.</title>
        <authorList>
            <consortium name="The Broad Institute Genomics Platform"/>
            <person name="Cuomo C."/>
            <person name="de Hoog S."/>
            <person name="Gorbushina A."/>
            <person name="Stielow B."/>
            <person name="Teixiera M."/>
            <person name="Abouelleil A."/>
            <person name="Chapman S.B."/>
            <person name="Priest M."/>
            <person name="Young S.K."/>
            <person name="Wortman J."/>
            <person name="Nusbaum C."/>
            <person name="Birren B."/>
        </authorList>
    </citation>
    <scope>NUCLEOTIDE SEQUENCE [LARGE SCALE GENOMIC DNA]</scope>
    <source>
        <strain evidence="4 5">CBS 27337</strain>
    </source>
</reference>
<feature type="compositionally biased region" description="Polar residues" evidence="2">
    <location>
        <begin position="171"/>
        <end position="180"/>
    </location>
</feature>
<dbReference type="AlphaFoldDB" id="A0A0D2FBA2"/>
<feature type="transmembrane region" description="Helical" evidence="3">
    <location>
        <begin position="419"/>
        <end position="439"/>
    </location>
</feature>
<feature type="compositionally biased region" description="Basic and acidic residues" evidence="2">
    <location>
        <begin position="545"/>
        <end position="555"/>
    </location>
</feature>
<evidence type="ECO:0000256" key="1">
    <source>
        <dbReference type="SAM" id="Coils"/>
    </source>
</evidence>
<keyword evidence="3" id="KW-0472">Membrane</keyword>
<dbReference type="EMBL" id="KN846960">
    <property type="protein sequence ID" value="KIW65298.1"/>
    <property type="molecule type" value="Genomic_DNA"/>
</dbReference>
<keyword evidence="5" id="KW-1185">Reference proteome</keyword>
<feature type="compositionally biased region" description="Basic and acidic residues" evidence="2">
    <location>
        <begin position="226"/>
        <end position="241"/>
    </location>
</feature>
<name>A0A0D2FBA2_9EURO</name>
<feature type="compositionally biased region" description="Basic residues" evidence="2">
    <location>
        <begin position="93"/>
        <end position="112"/>
    </location>
</feature>
<evidence type="ECO:0000313" key="4">
    <source>
        <dbReference type="EMBL" id="KIW65298.1"/>
    </source>
</evidence>
<feature type="compositionally biased region" description="Polar residues" evidence="2">
    <location>
        <begin position="189"/>
        <end position="198"/>
    </location>
</feature>
<gene>
    <name evidence="4" type="ORF">PV04_07569</name>
</gene>
<accession>A0A0D2FBA2</accession>
<keyword evidence="3" id="KW-0812">Transmembrane</keyword>
<feature type="compositionally biased region" description="Basic and acidic residues" evidence="2">
    <location>
        <begin position="15"/>
        <end position="30"/>
    </location>
</feature>
<evidence type="ECO:0000256" key="3">
    <source>
        <dbReference type="SAM" id="Phobius"/>
    </source>
</evidence>
<evidence type="ECO:0000313" key="5">
    <source>
        <dbReference type="Proteomes" id="UP000054266"/>
    </source>
</evidence>
<dbReference type="STRING" id="5601.A0A0D2FBA2"/>
<feature type="region of interest" description="Disordered" evidence="2">
    <location>
        <begin position="1"/>
        <end position="72"/>
    </location>
</feature>
<keyword evidence="3" id="KW-1133">Transmembrane helix</keyword>
<sequence>MFGEPMTLVAPPTSTRDRPGLSRSRSHTDASKAAPGTVEPKAQATRPPHIRSQSYLPPAESGQEDKPRHAHALPSAAGALERTASRLHLPGSSHRHHHKEKDHGSSHHRHTQSHTNISEHNNDSTHSLPFRRHRPTQSEAHPPRRFASKETLSSLPHLVAGLNAERERRTQQGNQHNPINPTIRHAPGTTLTHAQTQHPFGPSAAHTGDFQPGGRYDYNSPNGFPELRRRATSDPASRDNFPHAAQPPLRPKTSLEEALERGDAARVARRIHVKKTDLLRRDQELQAGEEELRSRVSEINAKGVEITRRLDYGYYNLLEKVGNLVSMIGSFQSLAKQSGTLISNFDRENGRISEDTRRRLVTFRQGFDTRHIRAQELAERGARASAKATELSARLEAARVKVEEWEKREEKFRRAWDRVWGICWWTVVTVVILVVAAVIGKEWYFRGDPVKAGLRQHGEGSWNKSLRLGGGGETESIVVNQHGELPTRADHQRPNVPDDVKQILAGIAERNLQRKKAFPTVPQELYESNGKGESTGKTSEDEAQEDPRLRRLDEL</sequence>
<feature type="region of interest" description="Disordered" evidence="2">
    <location>
        <begin position="518"/>
        <end position="555"/>
    </location>
</feature>
<feature type="region of interest" description="Disordered" evidence="2">
    <location>
        <begin position="90"/>
        <end position="154"/>
    </location>
</feature>
<protein>
    <submittedName>
        <fullName evidence="4">Uncharacterized protein</fullName>
    </submittedName>
</protein>
<feature type="coiled-coil region" evidence="1">
    <location>
        <begin position="388"/>
        <end position="415"/>
    </location>
</feature>
<dbReference type="Proteomes" id="UP000054266">
    <property type="component" value="Unassembled WGS sequence"/>
</dbReference>
<dbReference type="HOGENOM" id="CLU_035733_0_0_1"/>
<feature type="compositionally biased region" description="Polar residues" evidence="2">
    <location>
        <begin position="113"/>
        <end position="127"/>
    </location>
</feature>
<evidence type="ECO:0000256" key="2">
    <source>
        <dbReference type="SAM" id="MobiDB-lite"/>
    </source>
</evidence>